<reference evidence="2 3" key="1">
    <citation type="submission" date="2014-07" db="EMBL/GenBank/DDBJ databases">
        <authorList>
            <person name="McCorrison J."/>
            <person name="Sanka R."/>
            <person name="Torralba M."/>
            <person name="Gillis M."/>
            <person name="Haft D.H."/>
            <person name="Methe B."/>
            <person name="Sutton G."/>
            <person name="Nelson K.E."/>
        </authorList>
    </citation>
    <scope>NUCLEOTIDE SEQUENCE [LARGE SCALE GENOMIC DNA]</scope>
    <source>
        <strain evidence="2 3">DNF00314</strain>
    </source>
</reference>
<dbReference type="GO" id="GO:0005886">
    <property type="term" value="C:plasma membrane"/>
    <property type="evidence" value="ECO:0007669"/>
    <property type="project" value="TreeGrafter"/>
</dbReference>
<dbReference type="AlphaFoldDB" id="A0A096CQJ9"/>
<dbReference type="Proteomes" id="UP000029628">
    <property type="component" value="Unassembled WGS sequence"/>
</dbReference>
<evidence type="ECO:0008006" key="4">
    <source>
        <dbReference type="Google" id="ProtNLM"/>
    </source>
</evidence>
<dbReference type="eggNOG" id="COG2733">
    <property type="taxonomic scope" value="Bacteria"/>
</dbReference>
<keyword evidence="1" id="KW-1133">Transmembrane helix</keyword>
<dbReference type="PANTHER" id="PTHR38442">
    <property type="entry name" value="INNER MEMBRANE PROTEIN-RELATED"/>
    <property type="match status" value="1"/>
</dbReference>
<comment type="caution">
    <text evidence="2">The sequence shown here is derived from an EMBL/GenBank/DDBJ whole genome shotgun (WGS) entry which is preliminary data.</text>
</comment>
<dbReference type="InterPro" id="IPR007383">
    <property type="entry name" value="DUF445"/>
</dbReference>
<keyword evidence="1" id="KW-0812">Transmembrane</keyword>
<feature type="transmembrane region" description="Helical" evidence="1">
    <location>
        <begin position="404"/>
        <end position="427"/>
    </location>
</feature>
<feature type="transmembrane region" description="Helical" evidence="1">
    <location>
        <begin position="16"/>
        <end position="37"/>
    </location>
</feature>
<gene>
    <name evidence="2" type="ORF">HMPREF0872_04375</name>
</gene>
<dbReference type="RefSeq" id="WP_038152225.1">
    <property type="nucleotide sequence ID" value="NZ_JRNT01000008.1"/>
</dbReference>
<keyword evidence="3" id="KW-1185">Reference proteome</keyword>
<evidence type="ECO:0000313" key="3">
    <source>
        <dbReference type="Proteomes" id="UP000029628"/>
    </source>
</evidence>
<keyword evidence="1" id="KW-0472">Membrane</keyword>
<feature type="transmembrane region" description="Helical" evidence="1">
    <location>
        <begin position="361"/>
        <end position="384"/>
    </location>
</feature>
<sequence>MIQRYFQNSTYHKRANALLFVNIVLYGVVFVGQFFTTAVWFDALYWCVQSALIGSVADWFAVTALFRKPLGFPYHTALIPNNKDRLIRGITAMVESKILTKKRCESMVRHIEFLPILDRYLMTESGQRALRLLLHQAIHAIWHAKSYDEWAFLGSKKIRQWMSERSLVPALQHVLLDLCEHNRYESMVVQVLSELQRQIQHPAIVNWLATIIDEEVQRKKHNFLSDLLLSFSEATDIINPHDLANSILHELYDMLEIWKQPNNEERIVWLRQWVEPIQLLGDNRDVCAALDVSWLRWIEGQPWESIIKEHVCPYIGDFIMNGNEQGDTPATLVEQIILTIWARHYQDEALRKRIETTLHRISLYLLEQGYSLLGLIIGEVLQGFSTEKFIAFMESKIDDDLSWIRINGSIVGGICGLLVWCILHFIYEPLLLYWHIWL</sequence>
<feature type="transmembrane region" description="Helical" evidence="1">
    <location>
        <begin position="43"/>
        <end position="66"/>
    </location>
</feature>
<name>A0A096CQJ9_9FIRM</name>
<proteinExistence type="predicted"/>
<dbReference type="PANTHER" id="PTHR38442:SF1">
    <property type="entry name" value="INNER MEMBRANE PROTEIN"/>
    <property type="match status" value="1"/>
</dbReference>
<organism evidence="2 3">
    <name type="scientific">Veillonella montpellierensis DNF00314</name>
    <dbReference type="NCBI Taxonomy" id="1401067"/>
    <lineage>
        <taxon>Bacteria</taxon>
        <taxon>Bacillati</taxon>
        <taxon>Bacillota</taxon>
        <taxon>Negativicutes</taxon>
        <taxon>Veillonellales</taxon>
        <taxon>Veillonellaceae</taxon>
        <taxon>Veillonella</taxon>
    </lineage>
</organism>
<evidence type="ECO:0000313" key="2">
    <source>
        <dbReference type="EMBL" id="KGF47624.1"/>
    </source>
</evidence>
<evidence type="ECO:0000256" key="1">
    <source>
        <dbReference type="SAM" id="Phobius"/>
    </source>
</evidence>
<dbReference type="EMBL" id="JRNT01000008">
    <property type="protein sequence ID" value="KGF47624.1"/>
    <property type="molecule type" value="Genomic_DNA"/>
</dbReference>
<dbReference type="Pfam" id="PF04286">
    <property type="entry name" value="DUF445"/>
    <property type="match status" value="1"/>
</dbReference>
<accession>A0A096CQJ9</accession>
<protein>
    <recommendedName>
        <fullName evidence="4">DUF445 domain-containing protein</fullName>
    </recommendedName>
</protein>